<gene>
    <name evidence="2" type="ORF">EAE97_005166</name>
</gene>
<evidence type="ECO:0000313" key="3">
    <source>
        <dbReference type="Proteomes" id="UP000710849"/>
    </source>
</evidence>
<proteinExistence type="predicted"/>
<dbReference type="Gene3D" id="3.40.50.880">
    <property type="match status" value="1"/>
</dbReference>
<organism evidence="2 3">
    <name type="scientific">Botrytis byssoidea</name>
    <dbReference type="NCBI Taxonomy" id="139641"/>
    <lineage>
        <taxon>Eukaryota</taxon>
        <taxon>Fungi</taxon>
        <taxon>Dikarya</taxon>
        <taxon>Ascomycota</taxon>
        <taxon>Pezizomycotina</taxon>
        <taxon>Leotiomycetes</taxon>
        <taxon>Helotiales</taxon>
        <taxon>Sclerotiniaceae</taxon>
        <taxon>Botrytis</taxon>
    </lineage>
</organism>
<accession>A0A9P5IM82</accession>
<keyword evidence="1" id="KW-1133">Transmembrane helix</keyword>
<dbReference type="InterPro" id="IPR029062">
    <property type="entry name" value="Class_I_gatase-like"/>
</dbReference>
<name>A0A9P5IM82_9HELO</name>
<comment type="caution">
    <text evidence="2">The sequence shown here is derived from an EMBL/GenBank/DDBJ whole genome shotgun (WGS) entry which is preliminary data.</text>
</comment>
<dbReference type="AlphaFoldDB" id="A0A9P5IM82"/>
<sequence>MSSPKHLRIGVFNPAGCQLLDMSGIDIFFMLSPEYLSECGLPPPLIGLGISCTIYYISLPSTGPEVRLTANAMLRISKTTIDNEVQPGMLDIVMVPGPDPRTVLDQDTRTFLKSHAEWRGENGEKVDILSICTGIFLVAQSGILKGLSASGPRALIPRLKKEFPDTKWMMIGGGLWIIIFGVVIGGITNGLEMIAAYIRQKFPGPAAEAVMAMADVGEKGVFYTNEKRRKRFGGYGRY</sequence>
<keyword evidence="1" id="KW-0472">Membrane</keyword>
<keyword evidence="1" id="KW-0812">Transmembrane</keyword>
<protein>
    <recommendedName>
        <fullName evidence="4">DJ-1/PfpI domain-containing protein</fullName>
    </recommendedName>
</protein>
<dbReference type="EMBL" id="RCSW01000009">
    <property type="protein sequence ID" value="KAF7944533.1"/>
    <property type="molecule type" value="Genomic_DNA"/>
</dbReference>
<dbReference type="PANTHER" id="PTHR43130">
    <property type="entry name" value="ARAC-FAMILY TRANSCRIPTIONAL REGULATOR"/>
    <property type="match status" value="1"/>
</dbReference>
<dbReference type="SUPFAM" id="SSF52317">
    <property type="entry name" value="Class I glutamine amidotransferase-like"/>
    <property type="match status" value="1"/>
</dbReference>
<feature type="transmembrane region" description="Helical" evidence="1">
    <location>
        <begin position="168"/>
        <end position="191"/>
    </location>
</feature>
<dbReference type="GeneID" id="62148755"/>
<keyword evidence="3" id="KW-1185">Reference proteome</keyword>
<dbReference type="Proteomes" id="UP000710849">
    <property type="component" value="Unassembled WGS sequence"/>
</dbReference>
<dbReference type="PANTHER" id="PTHR43130:SF7">
    <property type="entry name" value="DJ-1_PFPI DOMAIN-CONTAINING PROTEIN"/>
    <property type="match status" value="1"/>
</dbReference>
<dbReference type="InterPro" id="IPR052158">
    <property type="entry name" value="INH-QAR"/>
</dbReference>
<evidence type="ECO:0008006" key="4">
    <source>
        <dbReference type="Google" id="ProtNLM"/>
    </source>
</evidence>
<evidence type="ECO:0000256" key="1">
    <source>
        <dbReference type="SAM" id="Phobius"/>
    </source>
</evidence>
<dbReference type="RefSeq" id="XP_038733015.1">
    <property type="nucleotide sequence ID" value="XM_038875678.1"/>
</dbReference>
<reference evidence="2 3" key="1">
    <citation type="journal article" date="2020" name="Genome Biol. Evol.">
        <title>Comparative genomics of Sclerotiniaceae.</title>
        <authorList>
            <person name="Valero Jimenez C.A."/>
            <person name="Steentjes M."/>
            <person name="Scholten O.E."/>
            <person name="Van Kan J.A.L."/>
        </authorList>
    </citation>
    <scope>NUCLEOTIDE SEQUENCE [LARGE SCALE GENOMIC DNA]</scope>
    <source>
        <strain evidence="2 3">MUCL 94</strain>
    </source>
</reference>
<evidence type="ECO:0000313" key="2">
    <source>
        <dbReference type="EMBL" id="KAF7944533.1"/>
    </source>
</evidence>